<evidence type="ECO:0000256" key="2">
    <source>
        <dbReference type="ARBA" id="ARBA00023242"/>
    </source>
</evidence>
<protein>
    <submittedName>
        <fullName evidence="3">Uncharacterized protein</fullName>
    </submittedName>
</protein>
<dbReference type="PANTHER" id="PTHR46094:SF1">
    <property type="entry name" value="INTEGRATOR COMPLEX SUBUNIT 9"/>
    <property type="match status" value="1"/>
</dbReference>
<dbReference type="InterPro" id="IPR027074">
    <property type="entry name" value="Integrator_9su"/>
</dbReference>
<dbReference type="Proteomes" id="UP000054047">
    <property type="component" value="Unassembled WGS sequence"/>
</dbReference>
<dbReference type="GO" id="GO:0034472">
    <property type="term" value="P:snRNA 3'-end processing"/>
    <property type="evidence" value="ECO:0007669"/>
    <property type="project" value="TreeGrafter"/>
</dbReference>
<keyword evidence="4" id="KW-1185">Reference proteome</keyword>
<gene>
    <name evidence="3" type="ORF">ANCDUO_17968</name>
</gene>
<accession>A0A0C2CQ98</accession>
<dbReference type="AlphaFoldDB" id="A0A0C2CQ98"/>
<evidence type="ECO:0000313" key="4">
    <source>
        <dbReference type="Proteomes" id="UP000054047"/>
    </source>
</evidence>
<proteinExistence type="predicted"/>
<dbReference type="OrthoDB" id="5600060at2759"/>
<name>A0A0C2CQ98_9BILA</name>
<comment type="subcellular location">
    <subcellularLocation>
        <location evidence="1">Nucleus</location>
    </subcellularLocation>
</comment>
<organism evidence="3 4">
    <name type="scientific">Ancylostoma duodenale</name>
    <dbReference type="NCBI Taxonomy" id="51022"/>
    <lineage>
        <taxon>Eukaryota</taxon>
        <taxon>Metazoa</taxon>
        <taxon>Ecdysozoa</taxon>
        <taxon>Nematoda</taxon>
        <taxon>Chromadorea</taxon>
        <taxon>Rhabditida</taxon>
        <taxon>Rhabditina</taxon>
        <taxon>Rhabditomorpha</taxon>
        <taxon>Strongyloidea</taxon>
        <taxon>Ancylostomatidae</taxon>
        <taxon>Ancylostomatinae</taxon>
        <taxon>Ancylostoma</taxon>
    </lineage>
</organism>
<keyword evidence="2" id="KW-0539">Nucleus</keyword>
<dbReference type="PANTHER" id="PTHR46094">
    <property type="entry name" value="INTEGRATOR COMPLEX SUBUNIT 9"/>
    <property type="match status" value="1"/>
</dbReference>
<sequence>MWGSDSKNALVMTDPDYPLNEVYAPFEDLAIRAFYYPIETRLEFSHVNSSLLPVELKPKVRDPLRSCFTLQQWRTAVVFTLLCTNNMALFSQNLIIPEAYSMSHSSKSPTHNRIEFVVQYVSPVHFHHCIFSSQTKMIRIPSLR</sequence>
<reference evidence="3 4" key="1">
    <citation type="submission" date="2013-12" db="EMBL/GenBank/DDBJ databases">
        <title>Draft genome of the parsitic nematode Ancylostoma duodenale.</title>
        <authorList>
            <person name="Mitreva M."/>
        </authorList>
    </citation>
    <scope>NUCLEOTIDE SEQUENCE [LARGE SCALE GENOMIC DNA]</scope>
    <source>
        <strain evidence="3 4">Zhejiang</strain>
    </source>
</reference>
<dbReference type="EMBL" id="KN745014">
    <property type="protein sequence ID" value="KIH51937.1"/>
    <property type="molecule type" value="Genomic_DNA"/>
</dbReference>
<evidence type="ECO:0000313" key="3">
    <source>
        <dbReference type="EMBL" id="KIH51937.1"/>
    </source>
</evidence>
<dbReference type="GO" id="GO:0032039">
    <property type="term" value="C:integrator complex"/>
    <property type="evidence" value="ECO:0007669"/>
    <property type="project" value="InterPro"/>
</dbReference>
<evidence type="ECO:0000256" key="1">
    <source>
        <dbReference type="ARBA" id="ARBA00004123"/>
    </source>
</evidence>